<protein>
    <recommendedName>
        <fullName evidence="3">inositol-1,3,4-trisphosphate 5/6-kinase</fullName>
        <ecNumber evidence="3">2.7.1.159</ecNumber>
    </recommendedName>
</protein>
<evidence type="ECO:0000256" key="3">
    <source>
        <dbReference type="ARBA" id="ARBA00012017"/>
    </source>
</evidence>
<dbReference type="AlphaFoldDB" id="R7Q4Q4"/>
<dbReference type="Gene3D" id="3.30.470.20">
    <property type="entry name" value="ATP-grasp fold, B domain"/>
    <property type="match status" value="1"/>
</dbReference>
<evidence type="ECO:0000256" key="4">
    <source>
        <dbReference type="ARBA" id="ARBA00022679"/>
    </source>
</evidence>
<dbReference type="OMA" id="SHEMVIA"/>
<dbReference type="PhylomeDB" id="R7Q4Q4"/>
<evidence type="ECO:0000256" key="1">
    <source>
        <dbReference type="ARBA" id="ARBA00001946"/>
    </source>
</evidence>
<dbReference type="PANTHER" id="PTHR14217:SF1">
    <property type="entry name" value="INOSITOL-TETRAKISPHOSPHATE 1-KINASE"/>
    <property type="match status" value="1"/>
</dbReference>
<keyword evidence="12" id="KW-1185">Reference proteome</keyword>
<comment type="similarity">
    <text evidence="2">Belongs to the ITPK1 family.</text>
</comment>
<evidence type="ECO:0000256" key="9">
    <source>
        <dbReference type="ARBA" id="ARBA00022842"/>
    </source>
</evidence>
<gene>
    <name evidence="11" type="ORF">CHC_T00001462001</name>
</gene>
<dbReference type="SUPFAM" id="SSF56059">
    <property type="entry name" value="Glutathione synthetase ATP-binding domain-like"/>
    <property type="match status" value="1"/>
</dbReference>
<keyword evidence="6" id="KW-0547">Nucleotide-binding</keyword>
<dbReference type="EC" id="2.7.1.159" evidence="3"/>
<proteinExistence type="inferred from homology"/>
<keyword evidence="5" id="KW-0479">Metal-binding</keyword>
<dbReference type="GO" id="GO:0000287">
    <property type="term" value="F:magnesium ion binding"/>
    <property type="evidence" value="ECO:0007669"/>
    <property type="project" value="InterPro"/>
</dbReference>
<evidence type="ECO:0000259" key="10">
    <source>
        <dbReference type="Pfam" id="PF05770"/>
    </source>
</evidence>
<dbReference type="KEGG" id="ccp:CHC_T00001462001"/>
<dbReference type="GeneID" id="17320365"/>
<evidence type="ECO:0000313" key="11">
    <source>
        <dbReference type="EMBL" id="CDF32853.1"/>
    </source>
</evidence>
<sequence>MAAALATDDYDAKQRCLKLEEILQDPRFPSPRFLSRRDNIPHRSYPVVAIDPLQGVWKLVDRTVIGQAVDKTFGKKAESMFRSGINSASSIPWVQISGEQTIDQMRDLLQTNLNFPIILKRRLACGSQASHEMVIADDIESAISAIHDVFRPGPVGVENGKPVGNRFLKGLARPANHFGFDVIAQEFIADHGGILFKIYAVGKRLVVQPRPGVVRNLKGPSGSYYYFDSQQLGRVTGLGRHEFDANTGRCIGTKAIMPSEKLAGEIVAALSKELGLSLIGVDLVYDVGQKKYYVVDINYFPGYKGIACANRWILQHICDLVWKTLHAVEEGK</sequence>
<dbReference type="OrthoDB" id="25308at2759"/>
<accession>R7Q4Q4</accession>
<dbReference type="Pfam" id="PF05770">
    <property type="entry name" value="Ins134_P3_kin"/>
    <property type="match status" value="1"/>
</dbReference>
<dbReference type="RefSeq" id="XP_005712654.1">
    <property type="nucleotide sequence ID" value="XM_005712597.1"/>
</dbReference>
<dbReference type="GO" id="GO:0047325">
    <property type="term" value="F:inositol-3,4,5,6-tetrakisphosphate 1-kinase activity"/>
    <property type="evidence" value="ECO:0007669"/>
    <property type="project" value="InterPro"/>
</dbReference>
<name>R7Q4Q4_CHOCR</name>
<evidence type="ECO:0000256" key="6">
    <source>
        <dbReference type="ARBA" id="ARBA00022741"/>
    </source>
</evidence>
<evidence type="ECO:0000313" key="12">
    <source>
        <dbReference type="Proteomes" id="UP000012073"/>
    </source>
</evidence>
<dbReference type="GO" id="GO:0005524">
    <property type="term" value="F:ATP binding"/>
    <property type="evidence" value="ECO:0007669"/>
    <property type="project" value="UniProtKB-KW"/>
</dbReference>
<dbReference type="Proteomes" id="UP000012073">
    <property type="component" value="Unassembled WGS sequence"/>
</dbReference>
<dbReference type="GO" id="GO:0005737">
    <property type="term" value="C:cytoplasm"/>
    <property type="evidence" value="ECO:0007669"/>
    <property type="project" value="TreeGrafter"/>
</dbReference>
<dbReference type="Gramene" id="CDF32853">
    <property type="protein sequence ID" value="CDF32853"/>
    <property type="gene ID" value="CHC_T00001462001"/>
</dbReference>
<dbReference type="EMBL" id="HG001592">
    <property type="protein sequence ID" value="CDF32853.1"/>
    <property type="molecule type" value="Genomic_DNA"/>
</dbReference>
<dbReference type="STRING" id="2769.R7Q4Q4"/>
<keyword evidence="7" id="KW-0418">Kinase</keyword>
<keyword evidence="4" id="KW-0808">Transferase</keyword>
<feature type="domain" description="Inositol 1,3,4-trisphosphate 5/6-kinase ATP-grasp" evidence="10">
    <location>
        <begin position="182"/>
        <end position="317"/>
    </location>
</feature>
<keyword evidence="8" id="KW-0067">ATP-binding</keyword>
<dbReference type="GO" id="GO:0052726">
    <property type="term" value="F:inositol-1,3,4-trisphosphate 5-kinase activity"/>
    <property type="evidence" value="ECO:0007669"/>
    <property type="project" value="InterPro"/>
</dbReference>
<organism evidence="11 12">
    <name type="scientific">Chondrus crispus</name>
    <name type="common">Carrageen Irish moss</name>
    <name type="synonym">Polymorpha crispa</name>
    <dbReference type="NCBI Taxonomy" id="2769"/>
    <lineage>
        <taxon>Eukaryota</taxon>
        <taxon>Rhodophyta</taxon>
        <taxon>Florideophyceae</taxon>
        <taxon>Rhodymeniophycidae</taxon>
        <taxon>Gigartinales</taxon>
        <taxon>Gigartinaceae</taxon>
        <taxon>Chondrus</taxon>
    </lineage>
</organism>
<evidence type="ECO:0000256" key="5">
    <source>
        <dbReference type="ARBA" id="ARBA00022723"/>
    </source>
</evidence>
<comment type="cofactor">
    <cofactor evidence="1">
        <name>Mg(2+)</name>
        <dbReference type="ChEBI" id="CHEBI:18420"/>
    </cofactor>
</comment>
<evidence type="ECO:0000256" key="8">
    <source>
        <dbReference type="ARBA" id="ARBA00022840"/>
    </source>
</evidence>
<evidence type="ECO:0000256" key="2">
    <source>
        <dbReference type="ARBA" id="ARBA00009601"/>
    </source>
</evidence>
<keyword evidence="9" id="KW-0460">Magnesium</keyword>
<dbReference type="InterPro" id="IPR008656">
    <property type="entry name" value="Inositol_tetrakis-P_1-kinase"/>
</dbReference>
<reference evidence="12" key="1">
    <citation type="journal article" date="2013" name="Proc. Natl. Acad. Sci. U.S.A.">
        <title>Genome structure and metabolic features in the red seaweed Chondrus crispus shed light on evolution of the Archaeplastida.</title>
        <authorList>
            <person name="Collen J."/>
            <person name="Porcel B."/>
            <person name="Carre W."/>
            <person name="Ball S.G."/>
            <person name="Chaparro C."/>
            <person name="Tonon T."/>
            <person name="Barbeyron T."/>
            <person name="Michel G."/>
            <person name="Noel B."/>
            <person name="Valentin K."/>
            <person name="Elias M."/>
            <person name="Artiguenave F."/>
            <person name="Arun A."/>
            <person name="Aury J.M."/>
            <person name="Barbosa-Neto J.F."/>
            <person name="Bothwell J.H."/>
            <person name="Bouget F.Y."/>
            <person name="Brillet L."/>
            <person name="Cabello-Hurtado F."/>
            <person name="Capella-Gutierrez S."/>
            <person name="Charrier B."/>
            <person name="Cladiere L."/>
            <person name="Cock J.M."/>
            <person name="Coelho S.M."/>
            <person name="Colleoni C."/>
            <person name="Czjzek M."/>
            <person name="Da Silva C."/>
            <person name="Delage L."/>
            <person name="Denoeud F."/>
            <person name="Deschamps P."/>
            <person name="Dittami S.M."/>
            <person name="Gabaldon T."/>
            <person name="Gachon C.M."/>
            <person name="Groisillier A."/>
            <person name="Herve C."/>
            <person name="Jabbari K."/>
            <person name="Katinka M."/>
            <person name="Kloareg B."/>
            <person name="Kowalczyk N."/>
            <person name="Labadie K."/>
            <person name="Leblanc C."/>
            <person name="Lopez P.J."/>
            <person name="McLachlan D.H."/>
            <person name="Meslet-Cladiere L."/>
            <person name="Moustafa A."/>
            <person name="Nehr Z."/>
            <person name="Nyvall Collen P."/>
            <person name="Panaud O."/>
            <person name="Partensky F."/>
            <person name="Poulain J."/>
            <person name="Rensing S.A."/>
            <person name="Rousvoal S."/>
            <person name="Samson G."/>
            <person name="Symeonidi A."/>
            <person name="Weissenbach J."/>
            <person name="Zambounis A."/>
            <person name="Wincker P."/>
            <person name="Boyen C."/>
        </authorList>
    </citation>
    <scope>NUCLEOTIDE SEQUENCE [LARGE SCALE GENOMIC DNA]</scope>
    <source>
        <strain evidence="12">cv. Stackhouse</strain>
    </source>
</reference>
<dbReference type="GO" id="GO:0032957">
    <property type="term" value="P:inositol trisphosphate metabolic process"/>
    <property type="evidence" value="ECO:0007669"/>
    <property type="project" value="InterPro"/>
</dbReference>
<dbReference type="GO" id="GO:0052725">
    <property type="term" value="F:inositol-1,3,4-trisphosphate 6-kinase activity"/>
    <property type="evidence" value="ECO:0007669"/>
    <property type="project" value="InterPro"/>
</dbReference>
<dbReference type="PANTHER" id="PTHR14217">
    <property type="entry name" value="INOSITOL-TETRAKISPHOSPHATE 1-KINASE"/>
    <property type="match status" value="1"/>
</dbReference>
<evidence type="ECO:0000256" key="7">
    <source>
        <dbReference type="ARBA" id="ARBA00022777"/>
    </source>
</evidence>
<dbReference type="InterPro" id="IPR040464">
    <property type="entry name" value="InsP(3)kin_ATP-grasp"/>
</dbReference>